<feature type="region of interest" description="Disordered" evidence="1">
    <location>
        <begin position="324"/>
        <end position="357"/>
    </location>
</feature>
<keyword evidence="3" id="KW-1185">Reference proteome</keyword>
<dbReference type="SUPFAM" id="SSF52777">
    <property type="entry name" value="CoA-dependent acyltransferases"/>
    <property type="match status" value="1"/>
</dbReference>
<sequence length="357" mass="38862">MGEANGYCRYFLEEEVAAVSSIRRNPIQNTEVTTPVVSGRDDVEFVRDVALFHPAGWIENAGFLRAWNHEPLVMAVSKKDEGRGSGIIRPFGNLECYEYHMLQLRFLGNTIVSCRYTLPAALLADADRHHDVVVARVEDAIARVVLEHAALRIDVVNADSKRPAWVGVERVDFAHHVRWEEGGGGADDSSDAKLREIIERRLDEPEANLAKRPGWRVLVLHGRGGSDPFLDIVFDYSHGLGDGTSGKIFHETLLRLLNTPPPTSAESQSPLANRILTIPPTAAPLPPAVEKLAKFPVSAKFALSTAWKELRAAKLLARDRSAGALGADPHDAVSDAVPRHHAAQAGPGGAEVLPSSC</sequence>
<reference evidence="2 3" key="1">
    <citation type="submission" date="2018-12" db="EMBL/GenBank/DDBJ databases">
        <title>Draft genome sequence of Xylaria grammica IHI A82.</title>
        <authorList>
            <person name="Buettner E."/>
            <person name="Kellner H."/>
        </authorList>
    </citation>
    <scope>NUCLEOTIDE SEQUENCE [LARGE SCALE GENOMIC DNA]</scope>
    <source>
        <strain evidence="2 3">IHI A82</strain>
    </source>
</reference>
<gene>
    <name evidence="2" type="ORF">EKO27_g11790</name>
</gene>
<protein>
    <submittedName>
        <fullName evidence="2">Uncharacterized protein</fullName>
    </submittedName>
</protein>
<dbReference type="Gene3D" id="3.30.559.10">
    <property type="entry name" value="Chloramphenicol acetyltransferase-like domain"/>
    <property type="match status" value="1"/>
</dbReference>
<evidence type="ECO:0000313" key="3">
    <source>
        <dbReference type="Proteomes" id="UP000286045"/>
    </source>
</evidence>
<dbReference type="Pfam" id="PF07247">
    <property type="entry name" value="AATase"/>
    <property type="match status" value="1"/>
</dbReference>
<dbReference type="Proteomes" id="UP000286045">
    <property type="component" value="Unassembled WGS sequence"/>
</dbReference>
<dbReference type="EMBL" id="RYZI01000843">
    <property type="protein sequence ID" value="RWA03315.1"/>
    <property type="molecule type" value="Genomic_DNA"/>
</dbReference>
<dbReference type="AlphaFoldDB" id="A0A439CMC5"/>
<proteinExistence type="predicted"/>
<name>A0A439CMC5_9PEZI</name>
<dbReference type="STRING" id="363999.A0A439CMC5"/>
<dbReference type="PANTHER" id="PTHR28037:SF1">
    <property type="entry name" value="ALCOHOL O-ACETYLTRANSFERASE 1-RELATED"/>
    <property type="match status" value="1"/>
</dbReference>
<dbReference type="GO" id="GO:0008080">
    <property type="term" value="F:N-acetyltransferase activity"/>
    <property type="evidence" value="ECO:0007669"/>
    <property type="project" value="TreeGrafter"/>
</dbReference>
<accession>A0A439CMC5</accession>
<dbReference type="InterPro" id="IPR010828">
    <property type="entry name" value="Atf2/Sli1-like"/>
</dbReference>
<organism evidence="2 3">
    <name type="scientific">Xylaria grammica</name>
    <dbReference type="NCBI Taxonomy" id="363999"/>
    <lineage>
        <taxon>Eukaryota</taxon>
        <taxon>Fungi</taxon>
        <taxon>Dikarya</taxon>
        <taxon>Ascomycota</taxon>
        <taxon>Pezizomycotina</taxon>
        <taxon>Sordariomycetes</taxon>
        <taxon>Xylariomycetidae</taxon>
        <taxon>Xylariales</taxon>
        <taxon>Xylariaceae</taxon>
        <taxon>Xylaria</taxon>
    </lineage>
</organism>
<evidence type="ECO:0000256" key="1">
    <source>
        <dbReference type="SAM" id="MobiDB-lite"/>
    </source>
</evidence>
<evidence type="ECO:0000313" key="2">
    <source>
        <dbReference type="EMBL" id="RWA03315.1"/>
    </source>
</evidence>
<dbReference type="InterPro" id="IPR023213">
    <property type="entry name" value="CAT-like_dom_sf"/>
</dbReference>
<dbReference type="PANTHER" id="PTHR28037">
    <property type="entry name" value="ALCOHOL O-ACETYLTRANSFERASE 1-RELATED"/>
    <property type="match status" value="1"/>
</dbReference>
<dbReference type="InterPro" id="IPR052058">
    <property type="entry name" value="Alcohol_O-acetyltransferase"/>
</dbReference>
<comment type="caution">
    <text evidence="2">The sequence shown here is derived from an EMBL/GenBank/DDBJ whole genome shotgun (WGS) entry which is preliminary data.</text>
</comment>